<reference evidence="4 5" key="1">
    <citation type="submission" date="2024-02" db="EMBL/GenBank/DDBJ databases">
        <authorList>
            <person name="Daric V."/>
            <person name="Darras S."/>
        </authorList>
    </citation>
    <scope>NUCLEOTIDE SEQUENCE [LARGE SCALE GENOMIC DNA]</scope>
</reference>
<dbReference type="InterPro" id="IPR012459">
    <property type="entry name" value="Rrp15"/>
</dbReference>
<feature type="compositionally biased region" description="Basic residues" evidence="3">
    <location>
        <begin position="63"/>
        <end position="72"/>
    </location>
</feature>
<proteinExistence type="inferred from homology"/>
<dbReference type="EMBL" id="CAWYQH010000079">
    <property type="protein sequence ID" value="CAK8681230.1"/>
    <property type="molecule type" value="Genomic_DNA"/>
</dbReference>
<sequence>MGVMVDDKMIHDEIEEEENGNVGWADAMSKVLGKQGPKDAESLILAKSKVGEEEDEEEEERRERRRRLKKKRKWESMNYVKPSVLEKDYERTLQKTATRGVIQLFNTVKKHKREMEEKLKTANTEGKKEKIIGDVDKGKFLDMLKEDTTRKSGKREDDSKPAWAVLQDDFMLGSSMKDWDKRSDDDEDDTVEDHEE</sequence>
<feature type="compositionally biased region" description="Acidic residues" evidence="3">
    <location>
        <begin position="185"/>
        <end position="196"/>
    </location>
</feature>
<comment type="similarity">
    <text evidence="1">Belongs to the RRP15 family.</text>
</comment>
<name>A0ABP0FNM3_CLALP</name>
<feature type="region of interest" description="Disordered" evidence="3">
    <location>
        <begin position="175"/>
        <end position="196"/>
    </location>
</feature>
<dbReference type="Proteomes" id="UP001642483">
    <property type="component" value="Unassembled WGS sequence"/>
</dbReference>
<evidence type="ECO:0000256" key="3">
    <source>
        <dbReference type="SAM" id="MobiDB-lite"/>
    </source>
</evidence>
<dbReference type="Pfam" id="PF07890">
    <property type="entry name" value="Rrp15p"/>
    <property type="match status" value="1"/>
</dbReference>
<dbReference type="PANTHER" id="PTHR13245:SF14">
    <property type="entry name" value="RRP15-LIKE PROTEIN"/>
    <property type="match status" value="1"/>
</dbReference>
<dbReference type="PANTHER" id="PTHR13245">
    <property type="entry name" value="RRP15-LIKE PROTEIN"/>
    <property type="match status" value="1"/>
</dbReference>
<keyword evidence="5" id="KW-1185">Reference proteome</keyword>
<protein>
    <recommendedName>
        <fullName evidence="2">RRP15-like protein</fullName>
    </recommendedName>
</protein>
<comment type="caution">
    <text evidence="4">The sequence shown here is derived from an EMBL/GenBank/DDBJ whole genome shotgun (WGS) entry which is preliminary data.</text>
</comment>
<evidence type="ECO:0000256" key="1">
    <source>
        <dbReference type="ARBA" id="ARBA00007462"/>
    </source>
</evidence>
<evidence type="ECO:0000313" key="4">
    <source>
        <dbReference type="EMBL" id="CAK8681230.1"/>
    </source>
</evidence>
<gene>
    <name evidence="4" type="ORF">CVLEPA_LOCUS11450</name>
</gene>
<organism evidence="4 5">
    <name type="scientific">Clavelina lepadiformis</name>
    <name type="common">Light-bulb sea squirt</name>
    <name type="synonym">Ascidia lepadiformis</name>
    <dbReference type="NCBI Taxonomy" id="159417"/>
    <lineage>
        <taxon>Eukaryota</taxon>
        <taxon>Metazoa</taxon>
        <taxon>Chordata</taxon>
        <taxon>Tunicata</taxon>
        <taxon>Ascidiacea</taxon>
        <taxon>Aplousobranchia</taxon>
        <taxon>Clavelinidae</taxon>
        <taxon>Clavelina</taxon>
    </lineage>
</organism>
<feature type="region of interest" description="Disordered" evidence="3">
    <location>
        <begin position="35"/>
        <end position="72"/>
    </location>
</feature>
<evidence type="ECO:0000313" key="5">
    <source>
        <dbReference type="Proteomes" id="UP001642483"/>
    </source>
</evidence>
<evidence type="ECO:0000256" key="2">
    <source>
        <dbReference type="ARBA" id="ARBA00017475"/>
    </source>
</evidence>
<accession>A0ABP0FNM3</accession>